<proteinExistence type="predicted"/>
<dbReference type="EMBL" id="NMPZ01000004">
    <property type="protein sequence ID" value="OXL44826.1"/>
    <property type="molecule type" value="Genomic_DNA"/>
</dbReference>
<accession>A0AA91TLM0</accession>
<protein>
    <submittedName>
        <fullName evidence="1">Uncharacterized protein</fullName>
    </submittedName>
</protein>
<dbReference type="AlphaFoldDB" id="A0AA91TLM0"/>
<organism evidence="1 2">
    <name type="scientific">Segatella copri</name>
    <dbReference type="NCBI Taxonomy" id="165179"/>
    <lineage>
        <taxon>Bacteria</taxon>
        <taxon>Pseudomonadati</taxon>
        <taxon>Bacteroidota</taxon>
        <taxon>Bacteroidia</taxon>
        <taxon>Bacteroidales</taxon>
        <taxon>Prevotellaceae</taxon>
        <taxon>Segatella</taxon>
    </lineage>
</organism>
<evidence type="ECO:0000313" key="2">
    <source>
        <dbReference type="Proteomes" id="UP000215155"/>
    </source>
</evidence>
<evidence type="ECO:0000313" key="1">
    <source>
        <dbReference type="EMBL" id="OXL44826.1"/>
    </source>
</evidence>
<dbReference type="Proteomes" id="UP000215155">
    <property type="component" value="Unassembled WGS sequence"/>
</dbReference>
<comment type="caution">
    <text evidence="1">The sequence shown here is derived from an EMBL/GenBank/DDBJ whole genome shotgun (WGS) entry which is preliminary data.</text>
</comment>
<reference evidence="1 2" key="1">
    <citation type="submission" date="2017-07" db="EMBL/GenBank/DDBJ databases">
        <title>Draft genome sequence of Prevotella copri isolated from the gut of healthy adult Indian.</title>
        <authorList>
            <person name="Das B."/>
            <person name="Bag S."/>
            <person name="Ghosh T.S."/>
        </authorList>
    </citation>
    <scope>NUCLEOTIDE SEQUENCE [LARGE SCALE GENOMIC DNA]</scope>
    <source>
        <strain evidence="1 2">Indica</strain>
    </source>
</reference>
<gene>
    <name evidence="1" type="ORF">CFT61_03925</name>
</gene>
<name>A0AA91TLM0_9BACT</name>
<sequence length="82" mass="9156">MQFKKSCIFAAGDHLFSGSADRLHNGFLFLYLESIILNKDEERYWMTGGNTGMLLIRIILEIYPICHGASGTEVLGNSCGLR</sequence>